<keyword evidence="2" id="KW-1185">Reference proteome</keyword>
<evidence type="ECO:0000313" key="1">
    <source>
        <dbReference type="EMBL" id="KKC98613.1"/>
    </source>
</evidence>
<protein>
    <submittedName>
        <fullName evidence="1">Uncharacterized protein</fullName>
    </submittedName>
</protein>
<name>A0A0F5V920_9GAMM</name>
<sequence>MTDKEIQKLIGYLSDSDRKGTAQKLVKFQLYGNQMFDTSHKILGPSGLMYITDNLRKFAKDFNINYTQLCNVLQGRIKQARGFSKG</sequence>
<dbReference type="PATRIC" id="fig|265726.11.peg.1852"/>
<dbReference type="Gene3D" id="1.10.10.10">
    <property type="entry name" value="Winged helix-like DNA-binding domain superfamily/Winged helix DNA-binding domain"/>
    <property type="match status" value="1"/>
</dbReference>
<gene>
    <name evidence="1" type="ORF">KY46_17835</name>
</gene>
<organism evidence="1 2">
    <name type="scientific">Photobacterium halotolerans</name>
    <dbReference type="NCBI Taxonomy" id="265726"/>
    <lineage>
        <taxon>Bacteria</taxon>
        <taxon>Pseudomonadati</taxon>
        <taxon>Pseudomonadota</taxon>
        <taxon>Gammaproteobacteria</taxon>
        <taxon>Vibrionales</taxon>
        <taxon>Vibrionaceae</taxon>
        <taxon>Photobacterium</taxon>
    </lineage>
</organism>
<accession>A0A0F5V920</accession>
<evidence type="ECO:0000313" key="2">
    <source>
        <dbReference type="Proteomes" id="UP000033633"/>
    </source>
</evidence>
<comment type="caution">
    <text evidence="1">The sequence shown here is derived from an EMBL/GenBank/DDBJ whole genome shotgun (WGS) entry which is preliminary data.</text>
</comment>
<dbReference type="STRING" id="265726.KY46_17835"/>
<reference evidence="1 2" key="1">
    <citation type="submission" date="2014-12" db="EMBL/GenBank/DDBJ databases">
        <title>Mercury Reductase activity and rhizosphere competence traits in the genome of root associated Photobacterium halotolerans MELD1.</title>
        <authorList>
            <person name="Mathew D.C."/>
            <person name="Huang C.-C."/>
        </authorList>
    </citation>
    <scope>NUCLEOTIDE SEQUENCE [LARGE SCALE GENOMIC DNA]</scope>
    <source>
        <strain evidence="1 2">MELD1</strain>
    </source>
</reference>
<dbReference type="Proteomes" id="UP000033633">
    <property type="component" value="Unassembled WGS sequence"/>
</dbReference>
<dbReference type="AlphaFoldDB" id="A0A0F5V920"/>
<proteinExistence type="predicted"/>
<dbReference type="EMBL" id="JWYV01000018">
    <property type="protein sequence ID" value="KKC98613.1"/>
    <property type="molecule type" value="Genomic_DNA"/>
</dbReference>
<dbReference type="RefSeq" id="WP_144409102.1">
    <property type="nucleotide sequence ID" value="NZ_JWYV01000018.1"/>
</dbReference>
<dbReference type="InterPro" id="IPR036388">
    <property type="entry name" value="WH-like_DNA-bd_sf"/>
</dbReference>